<dbReference type="Gene3D" id="1.25.40.10">
    <property type="entry name" value="Tetratricopeptide repeat domain"/>
    <property type="match status" value="1"/>
</dbReference>
<dbReference type="Proteomes" id="UP000006790">
    <property type="component" value="Chromosome 2"/>
</dbReference>
<evidence type="ECO:0000256" key="3">
    <source>
        <dbReference type="ARBA" id="ARBA00023602"/>
    </source>
</evidence>
<keyword evidence="8" id="KW-1185">Reference proteome</keyword>
<dbReference type="PANTHER" id="PTHR46035">
    <property type="entry name" value="TETRATRICOPEPTIDE REPEAT PROTEIN 4"/>
    <property type="match status" value="1"/>
</dbReference>
<dbReference type="CDD" id="cd21381">
    <property type="entry name" value="CTWD_TTC4"/>
    <property type="match status" value="1"/>
</dbReference>
<sequence>MNISEYQKPRKYRPGPGDPQLPPQLTEFHDKTTDEVLKELNKMPFFMTKLDNADVENGGNVELEALKALAYEGEPHEVAANFKNQGNDLYKVKRYKDARTMYSKGIEVKCEDDSINGSLYLNRAACELELRNFRSCINDCKKALNFNAKCVKAFYRMGQAYFKLKKLEEAKGSVLFGLKLDSQNNALVSLLDTIVKQEEKANVLEESRFRDQQEKDLHASKLKEALSWRKITEFKTANPPAVLQNSTLMLSEPEDIESQLSFPAMVYYPTINEFDFVETVSEFNTPRDLLEMLLHNRDDWVGKPGYENWTPSDIWAYMETDAGKLVKIGKRVQFYRIFMMEKPLIPLFDNALRIYLVPKNKAKTWLEGWM</sequence>
<keyword evidence="1" id="KW-0677">Repeat</keyword>
<dbReference type="GO" id="GO:0005634">
    <property type="term" value="C:nucleus"/>
    <property type="evidence" value="ECO:0007669"/>
    <property type="project" value="TreeGrafter"/>
</dbReference>
<dbReference type="InterPro" id="IPR011990">
    <property type="entry name" value="TPR-like_helical_dom_sf"/>
</dbReference>
<dbReference type="SMART" id="SM00028">
    <property type="entry name" value="TPR"/>
    <property type="match status" value="3"/>
</dbReference>
<dbReference type="STRING" id="931890.G8JQC0"/>
<dbReference type="OMA" id="MNISEYQ"/>
<dbReference type="InParanoid" id="G8JQC0"/>
<dbReference type="SUPFAM" id="SSF48452">
    <property type="entry name" value="TPR-like"/>
    <property type="match status" value="1"/>
</dbReference>
<dbReference type="RefSeq" id="XP_003645095.1">
    <property type="nucleotide sequence ID" value="XM_003645047.1"/>
</dbReference>
<accession>G8JQC0</accession>
<dbReference type="GO" id="GO:0005829">
    <property type="term" value="C:cytosol"/>
    <property type="evidence" value="ECO:0007669"/>
    <property type="project" value="TreeGrafter"/>
</dbReference>
<dbReference type="GO" id="GO:0042026">
    <property type="term" value="P:protein refolding"/>
    <property type="evidence" value="ECO:0007669"/>
    <property type="project" value="EnsemblFungi"/>
</dbReference>
<organism evidence="7 8">
    <name type="scientific">Eremothecium cymbalariae (strain CBS 270.75 / DBVPG 7215 / KCTC 17166 / NRRL Y-17582)</name>
    <name type="common">Yeast</name>
    <dbReference type="NCBI Taxonomy" id="931890"/>
    <lineage>
        <taxon>Eukaryota</taxon>
        <taxon>Fungi</taxon>
        <taxon>Dikarya</taxon>
        <taxon>Ascomycota</taxon>
        <taxon>Saccharomycotina</taxon>
        <taxon>Saccharomycetes</taxon>
        <taxon>Saccharomycetales</taxon>
        <taxon>Saccharomycetaceae</taxon>
        <taxon>Eremothecium</taxon>
    </lineage>
</organism>
<gene>
    <name evidence="7" type="ordered locus">Ecym_2559</name>
</gene>
<protein>
    <recommendedName>
        <fullName evidence="6">Cns1/TTC4 wheel domain-containing protein</fullName>
    </recommendedName>
</protein>
<keyword evidence="2 4" id="KW-0802">TPR repeat</keyword>
<evidence type="ECO:0000313" key="8">
    <source>
        <dbReference type="Proteomes" id="UP000006790"/>
    </source>
</evidence>
<dbReference type="KEGG" id="erc:Ecym_2559"/>
<reference evidence="8" key="1">
    <citation type="journal article" date="2012" name="G3 (Bethesda)">
        <title>Pichia sorbitophila, an interspecies yeast hybrid reveals early steps of genome resolution following polyploidization.</title>
        <authorList>
            <person name="Leh Louis V."/>
            <person name="Despons L."/>
            <person name="Friedrich A."/>
            <person name="Martin T."/>
            <person name="Durrens P."/>
            <person name="Casaregola S."/>
            <person name="Neuveglise C."/>
            <person name="Fairhead C."/>
            <person name="Marck C."/>
            <person name="Cruz J.A."/>
            <person name="Straub M.L."/>
            <person name="Kugler V."/>
            <person name="Sacerdot C."/>
            <person name="Uzunov Z."/>
            <person name="Thierry A."/>
            <person name="Weiss S."/>
            <person name="Bleykasten C."/>
            <person name="De Montigny J."/>
            <person name="Jacques N."/>
            <person name="Jung P."/>
            <person name="Lemaire M."/>
            <person name="Mallet S."/>
            <person name="Morel G."/>
            <person name="Richard G.F."/>
            <person name="Sarkar A."/>
            <person name="Savel G."/>
            <person name="Schacherer J."/>
            <person name="Seret M.L."/>
            <person name="Talla E."/>
            <person name="Samson G."/>
            <person name="Jubin C."/>
            <person name="Poulain J."/>
            <person name="Vacherie B."/>
            <person name="Barbe V."/>
            <person name="Pelletier E."/>
            <person name="Sherman D.J."/>
            <person name="Westhof E."/>
            <person name="Weissenbach J."/>
            <person name="Baret P.V."/>
            <person name="Wincker P."/>
            <person name="Gaillardin C."/>
            <person name="Dujon B."/>
            <person name="Souciet J.L."/>
        </authorList>
    </citation>
    <scope>NUCLEOTIDE SEQUENCE [LARGE SCALE GENOMIC DNA]</scope>
    <source>
        <strain evidence="8">CBS 270.75 / DBVPG 7215 / KCTC 17166 / NRRL Y-17582</strain>
    </source>
</reference>
<evidence type="ECO:0000313" key="7">
    <source>
        <dbReference type="EMBL" id="AET38278.1"/>
    </source>
</evidence>
<proteinExistence type="inferred from homology"/>
<dbReference type="InterPro" id="IPR044059">
    <property type="entry name" value="Csn1/TTC4_wheel"/>
</dbReference>
<evidence type="ECO:0000256" key="4">
    <source>
        <dbReference type="PROSITE-ProRule" id="PRU00339"/>
    </source>
</evidence>
<dbReference type="HOGENOM" id="CLU_040446_1_0_1"/>
<dbReference type="GO" id="GO:0043022">
    <property type="term" value="F:ribosome binding"/>
    <property type="evidence" value="ECO:0007669"/>
    <property type="project" value="EnsemblFungi"/>
</dbReference>
<name>G8JQC0_ERECY</name>
<dbReference type="OrthoDB" id="420195at2759"/>
<dbReference type="eggNOG" id="KOG0551">
    <property type="taxonomic scope" value="Eukaryota"/>
</dbReference>
<evidence type="ECO:0000256" key="1">
    <source>
        <dbReference type="ARBA" id="ARBA00022737"/>
    </source>
</evidence>
<dbReference type="GeneID" id="11468330"/>
<dbReference type="FunCoup" id="G8JQC0">
    <property type="interactions" value="1209"/>
</dbReference>
<evidence type="ECO:0000256" key="2">
    <source>
        <dbReference type="ARBA" id="ARBA00022803"/>
    </source>
</evidence>
<dbReference type="AlphaFoldDB" id="G8JQC0"/>
<feature type="repeat" description="TPR" evidence="4">
    <location>
        <begin position="151"/>
        <end position="184"/>
    </location>
</feature>
<feature type="region of interest" description="Disordered" evidence="5">
    <location>
        <begin position="1"/>
        <end position="25"/>
    </location>
</feature>
<dbReference type="Pfam" id="PF18972">
    <property type="entry name" value="Wheel"/>
    <property type="match status" value="1"/>
</dbReference>
<evidence type="ECO:0000256" key="5">
    <source>
        <dbReference type="SAM" id="MobiDB-lite"/>
    </source>
</evidence>
<dbReference type="GO" id="GO:0030544">
    <property type="term" value="F:Hsp70 protein binding"/>
    <property type="evidence" value="ECO:0007669"/>
    <property type="project" value="EnsemblFungi"/>
</dbReference>
<feature type="domain" description="Cns1/TTC4 wheel" evidence="6">
    <location>
        <begin position="252"/>
        <end position="369"/>
    </location>
</feature>
<comment type="similarity">
    <text evidence="3">Belongs to the TTC4 family.</text>
</comment>
<dbReference type="PANTHER" id="PTHR46035:SF1">
    <property type="entry name" value="TETRATRICOPEPTIDE REPEAT PROTEIN 4"/>
    <property type="match status" value="1"/>
</dbReference>
<dbReference type="EMBL" id="CP002498">
    <property type="protein sequence ID" value="AET38278.1"/>
    <property type="molecule type" value="Genomic_DNA"/>
</dbReference>
<dbReference type="GO" id="GO:0051879">
    <property type="term" value="F:Hsp90 protein binding"/>
    <property type="evidence" value="ECO:0007669"/>
    <property type="project" value="EnsemblFungi"/>
</dbReference>
<dbReference type="PROSITE" id="PS50005">
    <property type="entry name" value="TPR"/>
    <property type="match status" value="1"/>
</dbReference>
<evidence type="ECO:0000259" key="6">
    <source>
        <dbReference type="Pfam" id="PF18972"/>
    </source>
</evidence>
<dbReference type="InterPro" id="IPR019734">
    <property type="entry name" value="TPR_rpt"/>
</dbReference>